<dbReference type="Proteomes" id="UP000199391">
    <property type="component" value="Unassembled WGS sequence"/>
</dbReference>
<dbReference type="AlphaFoldDB" id="A0A1I7G7M9"/>
<dbReference type="PROSITE" id="PS51257">
    <property type="entry name" value="PROKAR_LIPOPROTEIN"/>
    <property type="match status" value="1"/>
</dbReference>
<dbReference type="RefSeq" id="WP_177306955.1">
    <property type="nucleotide sequence ID" value="NZ_FPBO01000003.1"/>
</dbReference>
<reference evidence="2" key="1">
    <citation type="submission" date="2016-10" db="EMBL/GenBank/DDBJ databases">
        <authorList>
            <person name="Varghese N."/>
            <person name="Submissions S."/>
        </authorList>
    </citation>
    <scope>NUCLEOTIDE SEQUENCE [LARGE SCALE GENOMIC DNA]</scope>
    <source>
        <strain evidence="2">CGMCC 1.11014</strain>
    </source>
</reference>
<protein>
    <recommendedName>
        <fullName evidence="3">Lipoprotein</fullName>
    </recommendedName>
</protein>
<proteinExistence type="predicted"/>
<evidence type="ECO:0000313" key="2">
    <source>
        <dbReference type="Proteomes" id="UP000199391"/>
    </source>
</evidence>
<accession>A0A1I7G7M9</accession>
<dbReference type="Pfam" id="PF19795">
    <property type="entry name" value="DUF6279"/>
    <property type="match status" value="1"/>
</dbReference>
<dbReference type="STRING" id="1035707.SAMN05216552_1003111"/>
<dbReference type="InterPro" id="IPR016875">
    <property type="entry name" value="UCP028200"/>
</dbReference>
<evidence type="ECO:0000313" key="1">
    <source>
        <dbReference type="EMBL" id="SFU44423.1"/>
    </source>
</evidence>
<organism evidence="1 2">
    <name type="scientific">Pseudoduganella namucuonensis</name>
    <dbReference type="NCBI Taxonomy" id="1035707"/>
    <lineage>
        <taxon>Bacteria</taxon>
        <taxon>Pseudomonadati</taxon>
        <taxon>Pseudomonadota</taxon>
        <taxon>Betaproteobacteria</taxon>
        <taxon>Burkholderiales</taxon>
        <taxon>Oxalobacteraceae</taxon>
        <taxon>Telluria group</taxon>
        <taxon>Pseudoduganella</taxon>
    </lineage>
</organism>
<gene>
    <name evidence="1" type="ORF">SAMN05216552_1003111</name>
</gene>
<dbReference type="EMBL" id="FPBO01000003">
    <property type="protein sequence ID" value="SFU44423.1"/>
    <property type="molecule type" value="Genomic_DNA"/>
</dbReference>
<dbReference type="PIRSF" id="PIRSF028200">
    <property type="entry name" value="UCP028200"/>
    <property type="match status" value="1"/>
</dbReference>
<sequence>MKKFNMQDPRFRGARYFFLIAVLALLGACSSLKLAYNNGDTLLFWWLDAYVDVTSDQKPEVKEDINDLFRWHRKTQLQDYTQVLRTAQKQLQGNVTMADLQADYREIRGRTETVMMKAVPDLAELALKLTPEQINRLEKKFDKNNVDFRKKNMKGDRSDQLKFRYKKSMEQFELWFGDFSKEQEAAIRKASDARPLDNELWLDERMRRQKGILELVRKIQQQKPPQPAAEAMIRELLKENFDRMEKPSDRKPFFDAYQAGTLELVHTVIRIATPEQKLHAHKRMQGWIDDLNTLAVQAK</sequence>
<name>A0A1I7G7M9_9BURK</name>
<evidence type="ECO:0008006" key="3">
    <source>
        <dbReference type="Google" id="ProtNLM"/>
    </source>
</evidence>
<keyword evidence="2" id="KW-1185">Reference proteome</keyword>